<proteinExistence type="predicted"/>
<gene>
    <name evidence="2" type="ORF">FB45DRAFT_866069</name>
</gene>
<name>A0AAD7BWB8_9AGAR</name>
<protein>
    <submittedName>
        <fullName evidence="2">Uncharacterized protein</fullName>
    </submittedName>
</protein>
<keyword evidence="3" id="KW-1185">Reference proteome</keyword>
<feature type="compositionally biased region" description="Low complexity" evidence="1">
    <location>
        <begin position="47"/>
        <end position="59"/>
    </location>
</feature>
<feature type="region of interest" description="Disordered" evidence="1">
    <location>
        <begin position="1"/>
        <end position="61"/>
    </location>
</feature>
<dbReference type="AlphaFoldDB" id="A0AAD7BWB8"/>
<organism evidence="2 3">
    <name type="scientific">Roridomyces roridus</name>
    <dbReference type="NCBI Taxonomy" id="1738132"/>
    <lineage>
        <taxon>Eukaryota</taxon>
        <taxon>Fungi</taxon>
        <taxon>Dikarya</taxon>
        <taxon>Basidiomycota</taxon>
        <taxon>Agaricomycotina</taxon>
        <taxon>Agaricomycetes</taxon>
        <taxon>Agaricomycetidae</taxon>
        <taxon>Agaricales</taxon>
        <taxon>Marasmiineae</taxon>
        <taxon>Mycenaceae</taxon>
        <taxon>Roridomyces</taxon>
    </lineage>
</organism>
<accession>A0AAD7BWB8</accession>
<dbReference type="Proteomes" id="UP001221142">
    <property type="component" value="Unassembled WGS sequence"/>
</dbReference>
<evidence type="ECO:0000256" key="1">
    <source>
        <dbReference type="SAM" id="MobiDB-lite"/>
    </source>
</evidence>
<comment type="caution">
    <text evidence="2">The sequence shown here is derived from an EMBL/GenBank/DDBJ whole genome shotgun (WGS) entry which is preliminary data.</text>
</comment>
<evidence type="ECO:0000313" key="3">
    <source>
        <dbReference type="Proteomes" id="UP001221142"/>
    </source>
</evidence>
<evidence type="ECO:0000313" key="2">
    <source>
        <dbReference type="EMBL" id="KAJ7632350.1"/>
    </source>
</evidence>
<reference evidence="2" key="1">
    <citation type="submission" date="2023-03" db="EMBL/GenBank/DDBJ databases">
        <title>Massive genome expansion in bonnet fungi (Mycena s.s.) driven by repeated elements and novel gene families across ecological guilds.</title>
        <authorList>
            <consortium name="Lawrence Berkeley National Laboratory"/>
            <person name="Harder C.B."/>
            <person name="Miyauchi S."/>
            <person name="Viragh M."/>
            <person name="Kuo A."/>
            <person name="Thoen E."/>
            <person name="Andreopoulos B."/>
            <person name="Lu D."/>
            <person name="Skrede I."/>
            <person name="Drula E."/>
            <person name="Henrissat B."/>
            <person name="Morin E."/>
            <person name="Kohler A."/>
            <person name="Barry K."/>
            <person name="LaButti K."/>
            <person name="Morin E."/>
            <person name="Salamov A."/>
            <person name="Lipzen A."/>
            <person name="Mereny Z."/>
            <person name="Hegedus B."/>
            <person name="Baldrian P."/>
            <person name="Stursova M."/>
            <person name="Weitz H."/>
            <person name="Taylor A."/>
            <person name="Grigoriev I.V."/>
            <person name="Nagy L.G."/>
            <person name="Martin F."/>
            <person name="Kauserud H."/>
        </authorList>
    </citation>
    <scope>NUCLEOTIDE SEQUENCE</scope>
    <source>
        <strain evidence="2">9284</strain>
    </source>
</reference>
<dbReference type="EMBL" id="JARKIF010000008">
    <property type="protein sequence ID" value="KAJ7632350.1"/>
    <property type="molecule type" value="Genomic_DNA"/>
</dbReference>
<sequence>MQWERATAAVENHSPSLSSPPEAMSPGPELSSVQRTERTAHTRKPYSSSPSQSRNRSGSVNTQTAILHFLQTRTPPIPESHFLNAKFISGTHASLVAMVRNHGSMERLLQAFSLGSDRTIHFLGPANKSCTLSAAKILNGCAWSESTYGNKATKYHKVRTAAKMKWKGPIPGEGSEVYPTYRVWKGAVFLWSEDGPIATGIQKTHLEQ</sequence>